<dbReference type="Gene3D" id="3.40.605.10">
    <property type="entry name" value="Aldehyde Dehydrogenase, Chain A, domain 1"/>
    <property type="match status" value="1"/>
</dbReference>
<feature type="active site" evidence="5">
    <location>
        <position position="256"/>
    </location>
</feature>
<evidence type="ECO:0000313" key="9">
    <source>
        <dbReference type="Proteomes" id="UP000266188"/>
    </source>
</evidence>
<dbReference type="InterPro" id="IPR016163">
    <property type="entry name" value="Ald_DH_C"/>
</dbReference>
<dbReference type="OrthoDB" id="310895at2759"/>
<reference evidence="9" key="1">
    <citation type="submission" date="2017-02" db="EMBL/GenBank/DDBJ databases">
        <authorList>
            <person name="Tafer H."/>
            <person name="Lopandic K."/>
        </authorList>
    </citation>
    <scope>NUCLEOTIDE SEQUENCE [LARGE SCALE GENOMIC DNA]</scope>
    <source>
        <strain evidence="9">CBS 366.77</strain>
    </source>
</reference>
<dbReference type="InterPro" id="IPR015590">
    <property type="entry name" value="Aldehyde_DH_dom"/>
</dbReference>
<name>A0A3A2ZLU8_9EURO</name>
<evidence type="ECO:0000256" key="3">
    <source>
        <dbReference type="ARBA" id="ARBA00024226"/>
    </source>
</evidence>
<gene>
    <name evidence="8" type="ORF">PHISCL_05299</name>
</gene>
<dbReference type="InterPro" id="IPR016161">
    <property type="entry name" value="Ald_DH/histidinol_DH"/>
</dbReference>
<accession>A0A3A2ZLU8</accession>
<dbReference type="EMBL" id="MVGC01000172">
    <property type="protein sequence ID" value="RJE22357.1"/>
    <property type="molecule type" value="Genomic_DNA"/>
</dbReference>
<dbReference type="PANTHER" id="PTHR11699">
    <property type="entry name" value="ALDEHYDE DEHYDROGENASE-RELATED"/>
    <property type="match status" value="1"/>
</dbReference>
<dbReference type="EC" id="1.2.1.3" evidence="3"/>
<evidence type="ECO:0000256" key="4">
    <source>
        <dbReference type="ARBA" id="ARBA00049194"/>
    </source>
</evidence>
<keyword evidence="9" id="KW-1185">Reference proteome</keyword>
<protein>
    <recommendedName>
        <fullName evidence="3">aldehyde dehydrogenase (NAD(+))</fullName>
        <ecNumber evidence="3">1.2.1.3</ecNumber>
    </recommendedName>
</protein>
<evidence type="ECO:0000256" key="1">
    <source>
        <dbReference type="ARBA" id="ARBA00009986"/>
    </source>
</evidence>
<organism evidence="8 9">
    <name type="scientific">Aspergillus sclerotialis</name>
    <dbReference type="NCBI Taxonomy" id="2070753"/>
    <lineage>
        <taxon>Eukaryota</taxon>
        <taxon>Fungi</taxon>
        <taxon>Dikarya</taxon>
        <taxon>Ascomycota</taxon>
        <taxon>Pezizomycotina</taxon>
        <taxon>Eurotiomycetes</taxon>
        <taxon>Eurotiomycetidae</taxon>
        <taxon>Eurotiales</taxon>
        <taxon>Aspergillaceae</taxon>
        <taxon>Aspergillus</taxon>
        <taxon>Aspergillus subgen. Polypaecilum</taxon>
    </lineage>
</organism>
<sequence length="484" mass="51792">MSATADEFQTKLFINNEYVPAKSGQLWKVENPYDNSVITDQVHLAGEEDVNDAVAAAKAAFHGAWGSMPGVERAKRMRALADLLDENKERLLKLESQSMGMPMALALRIGEMLGSVWRYYAGFCDKAPGDHIPEGSDRVCKLVRYEPFGVCAGIGAWNASLFIMSMKIAPAVAAGNTFVFKSSERSPLGSLQIGELIVRAGFPPGVINLLSGAGTTGALLASHMQIQRISFTGSVQAGRQVQIAAAKSNLKRVTLELGGKSPSIILEDADLEKALAHSSQSFLANSSQICVAASRVFVHESISQSFIDGLKSRFEMMAQMAGNPAEAGTFLGPLADNQQAARVSEFLNEAQKAGIEVLTGGTSKDNFIVPTIMKNPPADSSVWTKEIFGPVLCVRVFKDEEEAIKLANDTSYGLSSCIFSKDIGRALRLSRRIEAGSVAINSSHVLEVDIPFGGWKESGNGSVEGGSAGFYSYLQPKAVVIDLS</sequence>
<dbReference type="PROSITE" id="PS00687">
    <property type="entry name" value="ALDEHYDE_DEHYDR_GLU"/>
    <property type="match status" value="1"/>
</dbReference>
<dbReference type="InterPro" id="IPR029510">
    <property type="entry name" value="Ald_DH_CS_GLU"/>
</dbReference>
<dbReference type="FunFam" id="3.40.605.10:FF:000007">
    <property type="entry name" value="NAD/NADP-dependent betaine aldehyde dehydrogenase"/>
    <property type="match status" value="1"/>
</dbReference>
<dbReference type="Gene3D" id="3.40.309.10">
    <property type="entry name" value="Aldehyde Dehydrogenase, Chain A, domain 2"/>
    <property type="match status" value="1"/>
</dbReference>
<evidence type="ECO:0000256" key="6">
    <source>
        <dbReference type="RuleBase" id="RU003345"/>
    </source>
</evidence>
<dbReference type="InterPro" id="IPR016162">
    <property type="entry name" value="Ald_DH_N"/>
</dbReference>
<dbReference type="GO" id="GO:0004029">
    <property type="term" value="F:aldehyde dehydrogenase (NAD+) activity"/>
    <property type="evidence" value="ECO:0007669"/>
    <property type="project" value="UniProtKB-EC"/>
</dbReference>
<dbReference type="AlphaFoldDB" id="A0A3A2ZLU8"/>
<evidence type="ECO:0000256" key="2">
    <source>
        <dbReference type="ARBA" id="ARBA00023002"/>
    </source>
</evidence>
<dbReference type="Pfam" id="PF00171">
    <property type="entry name" value="Aldedh"/>
    <property type="match status" value="1"/>
</dbReference>
<keyword evidence="2 6" id="KW-0560">Oxidoreductase</keyword>
<dbReference type="STRING" id="2070753.A0A3A2ZLU8"/>
<evidence type="ECO:0000256" key="5">
    <source>
        <dbReference type="PROSITE-ProRule" id="PRU10007"/>
    </source>
</evidence>
<comment type="caution">
    <text evidence="8">The sequence shown here is derived from an EMBL/GenBank/DDBJ whole genome shotgun (WGS) entry which is preliminary data.</text>
</comment>
<proteinExistence type="inferred from homology"/>
<evidence type="ECO:0000259" key="7">
    <source>
        <dbReference type="Pfam" id="PF00171"/>
    </source>
</evidence>
<comment type="catalytic activity">
    <reaction evidence="4">
        <text>an aldehyde + NAD(+) + H2O = a carboxylate + NADH + 2 H(+)</text>
        <dbReference type="Rhea" id="RHEA:16185"/>
        <dbReference type="ChEBI" id="CHEBI:15377"/>
        <dbReference type="ChEBI" id="CHEBI:15378"/>
        <dbReference type="ChEBI" id="CHEBI:17478"/>
        <dbReference type="ChEBI" id="CHEBI:29067"/>
        <dbReference type="ChEBI" id="CHEBI:57540"/>
        <dbReference type="ChEBI" id="CHEBI:57945"/>
        <dbReference type="EC" id="1.2.1.3"/>
    </reaction>
</comment>
<feature type="domain" description="Aldehyde dehydrogenase" evidence="7">
    <location>
        <begin position="19"/>
        <end position="479"/>
    </location>
</feature>
<dbReference type="SUPFAM" id="SSF53720">
    <property type="entry name" value="ALDH-like"/>
    <property type="match status" value="1"/>
</dbReference>
<evidence type="ECO:0000313" key="8">
    <source>
        <dbReference type="EMBL" id="RJE22357.1"/>
    </source>
</evidence>
<comment type="similarity">
    <text evidence="1 6">Belongs to the aldehyde dehydrogenase family.</text>
</comment>
<dbReference type="Proteomes" id="UP000266188">
    <property type="component" value="Unassembled WGS sequence"/>
</dbReference>